<gene>
    <name evidence="4" type="ORF">CINCED_3A015825</name>
</gene>
<dbReference type="SUPFAM" id="SSF54791">
    <property type="entry name" value="Eukaryotic type KH-domain (KH-domain type I)"/>
    <property type="match status" value="1"/>
</dbReference>
<evidence type="ECO:0000259" key="3">
    <source>
        <dbReference type="Pfam" id="PF24668"/>
    </source>
</evidence>
<feature type="domain" description="Vigilin N-terminal KH" evidence="3">
    <location>
        <begin position="54"/>
        <end position="108"/>
    </location>
</feature>
<dbReference type="InterPro" id="IPR057778">
    <property type="entry name" value="KH_Vigilin_N"/>
</dbReference>
<keyword evidence="5" id="KW-1185">Reference proteome</keyword>
<evidence type="ECO:0000313" key="4">
    <source>
        <dbReference type="EMBL" id="VVC26162.1"/>
    </source>
</evidence>
<evidence type="ECO:0000256" key="1">
    <source>
        <dbReference type="ARBA" id="ARBA00022737"/>
    </source>
</evidence>
<reference evidence="4 5" key="1">
    <citation type="submission" date="2019-08" db="EMBL/GenBank/DDBJ databases">
        <authorList>
            <person name="Alioto T."/>
            <person name="Alioto T."/>
            <person name="Gomez Garrido J."/>
        </authorList>
    </citation>
    <scope>NUCLEOTIDE SEQUENCE [LARGE SCALE GENOMIC DNA]</scope>
</reference>
<keyword evidence="1" id="KW-0677">Repeat</keyword>
<dbReference type="Pfam" id="PF24668">
    <property type="entry name" value="KH_Vigilin"/>
    <property type="match status" value="1"/>
</dbReference>
<organism evidence="4 5">
    <name type="scientific">Cinara cedri</name>
    <dbReference type="NCBI Taxonomy" id="506608"/>
    <lineage>
        <taxon>Eukaryota</taxon>
        <taxon>Metazoa</taxon>
        <taxon>Ecdysozoa</taxon>
        <taxon>Arthropoda</taxon>
        <taxon>Hexapoda</taxon>
        <taxon>Insecta</taxon>
        <taxon>Pterygota</taxon>
        <taxon>Neoptera</taxon>
        <taxon>Paraneoptera</taxon>
        <taxon>Hemiptera</taxon>
        <taxon>Sternorrhyncha</taxon>
        <taxon>Aphidomorpha</taxon>
        <taxon>Aphidoidea</taxon>
        <taxon>Aphididae</taxon>
        <taxon>Lachninae</taxon>
        <taxon>Cinara</taxon>
    </lineage>
</organism>
<keyword evidence="2" id="KW-0694">RNA-binding</keyword>
<dbReference type="Gene3D" id="3.30.1370.10">
    <property type="entry name" value="K Homology domain, type 1"/>
    <property type="match status" value="1"/>
</dbReference>
<dbReference type="GO" id="GO:0003723">
    <property type="term" value="F:RNA binding"/>
    <property type="evidence" value="ECO:0007669"/>
    <property type="project" value="InterPro"/>
</dbReference>
<sequence>MAVNNYLNTFPELNKLSQNLEAKTVKRYTSNINQAFTVSIIGKKFDNGKVVDVANAKSFCKKIIIDTGVHIEISTTKTKADMTFILNGKQTNVEEAKKRIVSSIQTQVIALILEPL</sequence>
<dbReference type="OrthoDB" id="10027144at2759"/>
<accession>A0A5E4M8M5</accession>
<proteinExistence type="predicted"/>
<dbReference type="InterPro" id="IPR036612">
    <property type="entry name" value="KH_dom_type_1_sf"/>
</dbReference>
<dbReference type="EMBL" id="CABPRJ010000026">
    <property type="protein sequence ID" value="VVC26162.1"/>
    <property type="molecule type" value="Genomic_DNA"/>
</dbReference>
<protein>
    <submittedName>
        <fullName evidence="4">K Homology domain, type 1</fullName>
    </submittedName>
</protein>
<dbReference type="Proteomes" id="UP000325440">
    <property type="component" value="Unassembled WGS sequence"/>
</dbReference>
<dbReference type="AlphaFoldDB" id="A0A5E4M8M5"/>
<evidence type="ECO:0000313" key="5">
    <source>
        <dbReference type="Proteomes" id="UP000325440"/>
    </source>
</evidence>
<name>A0A5E4M8M5_9HEMI</name>
<evidence type="ECO:0000256" key="2">
    <source>
        <dbReference type="ARBA" id="ARBA00022884"/>
    </source>
</evidence>